<keyword evidence="2" id="KW-0808">Transferase</keyword>
<name>A0A2N1JGF9_9BASI</name>
<proteinExistence type="inferred from homology"/>
<dbReference type="InterPro" id="IPR009992">
    <property type="entry name" value="Tri3/Sat12/Sat16/Mac1"/>
</dbReference>
<dbReference type="GO" id="GO:0043386">
    <property type="term" value="P:mycotoxin biosynthetic process"/>
    <property type="evidence" value="ECO:0007669"/>
    <property type="project" value="InterPro"/>
</dbReference>
<reference evidence="3 4" key="1">
    <citation type="submission" date="2017-10" db="EMBL/GenBank/DDBJ databases">
        <title>A novel species of cold-tolerant Malassezia isolated from bats.</title>
        <authorList>
            <person name="Lorch J.M."/>
            <person name="Palmer J.M."/>
            <person name="Vanderwolf K.J."/>
            <person name="Schmidt K.Z."/>
            <person name="Verant M.L."/>
            <person name="Weller T.J."/>
            <person name="Blehert D.S."/>
        </authorList>
    </citation>
    <scope>NUCLEOTIDE SEQUENCE [LARGE SCALE GENOMIC DNA]</scope>
    <source>
        <strain evidence="3 4">NWHC:44797-103</strain>
    </source>
</reference>
<gene>
    <name evidence="3" type="ORF">MVES_000715</name>
</gene>
<dbReference type="PANTHER" id="PTHR42034">
    <property type="entry name" value="CHROMOSOME 7, WHOLE GENOME SHOTGUN SEQUENCE-RELATED"/>
    <property type="match status" value="1"/>
</dbReference>
<dbReference type="AlphaFoldDB" id="A0A2N1JGF9"/>
<comment type="similarity">
    <text evidence="1">Belongs to the trichothecene O-acetyltransferase family.</text>
</comment>
<accession>A0A2N1JGF9</accession>
<dbReference type="OrthoDB" id="2548233at2759"/>
<evidence type="ECO:0000313" key="4">
    <source>
        <dbReference type="Proteomes" id="UP000232875"/>
    </source>
</evidence>
<dbReference type="STRING" id="2020962.A0A2N1JGF9"/>
<dbReference type="PANTHER" id="PTHR42034:SF1">
    <property type="entry name" value="CONDENSATION DOMAIN-CONTAINING PROTEIN"/>
    <property type="match status" value="1"/>
</dbReference>
<dbReference type="EMBL" id="KZ454987">
    <property type="protein sequence ID" value="PKI85618.1"/>
    <property type="molecule type" value="Genomic_DNA"/>
</dbReference>
<evidence type="ECO:0000256" key="1">
    <source>
        <dbReference type="ARBA" id="ARBA00006439"/>
    </source>
</evidence>
<evidence type="ECO:0008006" key="5">
    <source>
        <dbReference type="Google" id="ProtNLM"/>
    </source>
</evidence>
<sequence length="541" mass="61275">MSSESEPIAGIPSSASELALSMFEMPAQLNLSTKPVCSPFDEQMGEYRLAVEDFRWHQLTDGPFEGDWTRGLWGGEMYQERRSCVAGRADDMLTTTVLKLPPSLALDQFAALFRLTWIRARFEHPSIAMTIHTDMLPISVLPSLVYHPVPSFADVSAWADTSFVLHVPDTYEECALNLSARVERLRKQLIQWELPVNQCAKYMHIVFSDRAEDQQRIAIIVHSAHTISDAHSEMMVLRKQLGWLAEYVALPYPLPETDPLHPANLAWGEEMTRLPPCLHELLGVDIDVFDEDKAVQTSGKAFLGHSLRLDLGRPIGNGLCDTMRTSMVFSVEETKSIQRACKAKSYTMTQIVDAARHLAYIDARRGYLENVPFIYETLHTNFLMPIDMRHMFIDAYDKYNFAGNATGGFTTIMGLREPYFVPASKERLTHFWRHTRDLDQVRVLCKVTDMLVPRYRDSASEMQDVLEGLTALLVKGGLLSQDYPWTQLAPEGFSSVGVVERTLPHAYPLPGHKVPITVQDWDIALTMSRHVSSLQFSFHIL</sequence>
<dbReference type="Pfam" id="PF07428">
    <property type="entry name" value="Tri3"/>
    <property type="match status" value="1"/>
</dbReference>
<dbReference type="Proteomes" id="UP000232875">
    <property type="component" value="Unassembled WGS sequence"/>
</dbReference>
<evidence type="ECO:0000256" key="2">
    <source>
        <dbReference type="ARBA" id="ARBA00022679"/>
    </source>
</evidence>
<keyword evidence="4" id="KW-1185">Reference proteome</keyword>
<dbReference type="InterPro" id="IPR023213">
    <property type="entry name" value="CAT-like_dom_sf"/>
</dbReference>
<dbReference type="GO" id="GO:0016407">
    <property type="term" value="F:acetyltransferase activity"/>
    <property type="evidence" value="ECO:0007669"/>
    <property type="project" value="InterPro"/>
</dbReference>
<protein>
    <recommendedName>
        <fullName evidence="5">Condensation domain-containing protein</fullName>
    </recommendedName>
</protein>
<dbReference type="Gene3D" id="3.30.559.30">
    <property type="entry name" value="Nonribosomal peptide synthetase, condensation domain"/>
    <property type="match status" value="1"/>
</dbReference>
<evidence type="ECO:0000313" key="3">
    <source>
        <dbReference type="EMBL" id="PKI85618.1"/>
    </source>
</evidence>
<dbReference type="Gene3D" id="3.30.559.10">
    <property type="entry name" value="Chloramphenicol acetyltransferase-like domain"/>
    <property type="match status" value="1"/>
</dbReference>
<organism evidence="3 4">
    <name type="scientific">Malassezia vespertilionis</name>
    <dbReference type="NCBI Taxonomy" id="2020962"/>
    <lineage>
        <taxon>Eukaryota</taxon>
        <taxon>Fungi</taxon>
        <taxon>Dikarya</taxon>
        <taxon>Basidiomycota</taxon>
        <taxon>Ustilaginomycotina</taxon>
        <taxon>Malasseziomycetes</taxon>
        <taxon>Malasseziales</taxon>
        <taxon>Malasseziaceae</taxon>
        <taxon>Malassezia</taxon>
    </lineage>
</organism>